<keyword evidence="5" id="KW-1185">Reference proteome</keyword>
<dbReference type="EMBL" id="JACBZS010000001">
    <property type="protein sequence ID" value="NYI72338.1"/>
    <property type="molecule type" value="Genomic_DNA"/>
</dbReference>
<evidence type="ECO:0000256" key="1">
    <source>
        <dbReference type="ARBA" id="ARBA00006739"/>
    </source>
</evidence>
<accession>A0A7Z0DBB4</accession>
<dbReference type="InterPro" id="IPR029044">
    <property type="entry name" value="Nucleotide-diphossugar_trans"/>
</dbReference>
<name>A0A7Z0DBB4_9ACTN</name>
<proteinExistence type="inferred from homology"/>
<comment type="caution">
    <text evidence="4">The sequence shown here is derived from an EMBL/GenBank/DDBJ whole genome shotgun (WGS) entry which is preliminary data.</text>
</comment>
<dbReference type="PANTHER" id="PTHR48090:SF7">
    <property type="entry name" value="RFBJ PROTEIN"/>
    <property type="match status" value="1"/>
</dbReference>
<reference evidence="4 5" key="1">
    <citation type="submission" date="2020-07" db="EMBL/GenBank/DDBJ databases">
        <title>Sequencing the genomes of 1000 actinobacteria strains.</title>
        <authorList>
            <person name="Klenk H.-P."/>
        </authorList>
    </citation>
    <scope>NUCLEOTIDE SEQUENCE [LARGE SCALE GENOMIC DNA]</scope>
    <source>
        <strain evidence="4 5">DSM 103164</strain>
    </source>
</reference>
<evidence type="ECO:0000313" key="5">
    <source>
        <dbReference type="Proteomes" id="UP000527616"/>
    </source>
</evidence>
<dbReference type="SUPFAM" id="SSF53448">
    <property type="entry name" value="Nucleotide-diphospho-sugar transferases"/>
    <property type="match status" value="1"/>
</dbReference>
<dbReference type="InterPro" id="IPR001173">
    <property type="entry name" value="Glyco_trans_2-like"/>
</dbReference>
<dbReference type="AlphaFoldDB" id="A0A7Z0DBB4"/>
<evidence type="ECO:0000313" key="4">
    <source>
        <dbReference type="EMBL" id="NYI72338.1"/>
    </source>
</evidence>
<feature type="domain" description="Glycosyltransferase 2-like" evidence="3">
    <location>
        <begin position="14"/>
        <end position="164"/>
    </location>
</feature>
<feature type="region of interest" description="Disordered" evidence="2">
    <location>
        <begin position="248"/>
        <end position="274"/>
    </location>
</feature>
<keyword evidence="4" id="KW-0808">Transferase</keyword>
<organism evidence="4 5">
    <name type="scientific">Naumannella cuiyingiana</name>
    <dbReference type="NCBI Taxonomy" id="1347891"/>
    <lineage>
        <taxon>Bacteria</taxon>
        <taxon>Bacillati</taxon>
        <taxon>Actinomycetota</taxon>
        <taxon>Actinomycetes</taxon>
        <taxon>Propionibacteriales</taxon>
        <taxon>Propionibacteriaceae</taxon>
        <taxon>Naumannella</taxon>
    </lineage>
</organism>
<dbReference type="PANTHER" id="PTHR48090">
    <property type="entry name" value="UNDECAPRENYL-PHOSPHATE 4-DEOXY-4-FORMAMIDO-L-ARABINOSE TRANSFERASE-RELATED"/>
    <property type="match status" value="1"/>
</dbReference>
<sequence length="274" mass="29831">MTYPKHRPAAPTITIVIPALNEAKNLRRILPQLAWADEVILVDGHSEDGTLEAAREAMPEIKALRQTRRGKGNALACGFAAATGDIIVMFDADGSADPTEINRFVAALQNGADFAKGSRYVTGGGSSDITGLRSIGNRALTLIMNTMFRARFTDLCYGYNAFWRDVVVELDLPSPEPEAGGDRSMQWGDGFEIETVINCRVATSELVVHEVPSFELPRMFGVSNLNAISDGLRVGRTLITEWRRAFGRRAPSPAGPPRQRRARLHSVPAGDRAA</sequence>
<protein>
    <submittedName>
        <fullName evidence="4">Glycosyltransferase involved in cell wall biosynthesis</fullName>
    </submittedName>
</protein>
<evidence type="ECO:0000256" key="2">
    <source>
        <dbReference type="SAM" id="MobiDB-lite"/>
    </source>
</evidence>
<dbReference type="Gene3D" id="3.90.550.10">
    <property type="entry name" value="Spore Coat Polysaccharide Biosynthesis Protein SpsA, Chain A"/>
    <property type="match status" value="1"/>
</dbReference>
<comment type="similarity">
    <text evidence="1">Belongs to the glycosyltransferase 2 family.</text>
</comment>
<dbReference type="GO" id="GO:0016740">
    <property type="term" value="F:transferase activity"/>
    <property type="evidence" value="ECO:0007669"/>
    <property type="project" value="UniProtKB-KW"/>
</dbReference>
<dbReference type="InterPro" id="IPR050256">
    <property type="entry name" value="Glycosyltransferase_2"/>
</dbReference>
<dbReference type="Pfam" id="PF00535">
    <property type="entry name" value="Glycos_transf_2"/>
    <property type="match status" value="1"/>
</dbReference>
<gene>
    <name evidence="4" type="ORF">GGQ54_002898</name>
</gene>
<dbReference type="CDD" id="cd04179">
    <property type="entry name" value="DPM_DPG-synthase_like"/>
    <property type="match status" value="1"/>
</dbReference>
<evidence type="ECO:0000259" key="3">
    <source>
        <dbReference type="Pfam" id="PF00535"/>
    </source>
</evidence>
<dbReference type="RefSeq" id="WP_218843880.1">
    <property type="nucleotide sequence ID" value="NZ_JACBZS010000001.1"/>
</dbReference>
<dbReference type="Proteomes" id="UP000527616">
    <property type="component" value="Unassembled WGS sequence"/>
</dbReference>